<evidence type="ECO:0000313" key="2">
    <source>
        <dbReference type="Proteomes" id="UP000585474"/>
    </source>
</evidence>
<comment type="caution">
    <text evidence="1">The sequence shown here is derived from an EMBL/GenBank/DDBJ whole genome shotgun (WGS) entry which is preliminary data.</text>
</comment>
<dbReference type="Proteomes" id="UP000585474">
    <property type="component" value="Unassembled WGS sequence"/>
</dbReference>
<name>A0A7J0EX49_9ERIC</name>
<dbReference type="AlphaFoldDB" id="A0A7J0EX49"/>
<proteinExistence type="predicted"/>
<evidence type="ECO:0000313" key="1">
    <source>
        <dbReference type="EMBL" id="GFY91054.1"/>
    </source>
</evidence>
<reference evidence="1 2" key="1">
    <citation type="submission" date="2019-07" db="EMBL/GenBank/DDBJ databases">
        <title>De Novo Assembly of kiwifruit Actinidia rufa.</title>
        <authorList>
            <person name="Sugita-Konishi S."/>
            <person name="Sato K."/>
            <person name="Mori E."/>
            <person name="Abe Y."/>
            <person name="Kisaki G."/>
            <person name="Hamano K."/>
            <person name="Suezawa K."/>
            <person name="Otani M."/>
            <person name="Fukuda T."/>
            <person name="Manabe T."/>
            <person name="Gomi K."/>
            <person name="Tabuchi M."/>
            <person name="Akimitsu K."/>
            <person name="Kataoka I."/>
        </authorList>
    </citation>
    <scope>NUCLEOTIDE SEQUENCE [LARGE SCALE GENOMIC DNA]</scope>
    <source>
        <strain evidence="2">cv. Fuchu</strain>
    </source>
</reference>
<dbReference type="EMBL" id="BJWL01000007">
    <property type="protein sequence ID" value="GFY91054.1"/>
    <property type="molecule type" value="Genomic_DNA"/>
</dbReference>
<accession>A0A7J0EX49</accession>
<organism evidence="1 2">
    <name type="scientific">Actinidia rufa</name>
    <dbReference type="NCBI Taxonomy" id="165716"/>
    <lineage>
        <taxon>Eukaryota</taxon>
        <taxon>Viridiplantae</taxon>
        <taxon>Streptophyta</taxon>
        <taxon>Embryophyta</taxon>
        <taxon>Tracheophyta</taxon>
        <taxon>Spermatophyta</taxon>
        <taxon>Magnoliopsida</taxon>
        <taxon>eudicotyledons</taxon>
        <taxon>Gunneridae</taxon>
        <taxon>Pentapetalae</taxon>
        <taxon>asterids</taxon>
        <taxon>Ericales</taxon>
        <taxon>Actinidiaceae</taxon>
        <taxon>Actinidia</taxon>
    </lineage>
</organism>
<gene>
    <name evidence="1" type="ORF">Acr_07g0012500</name>
</gene>
<sequence>MGFLTRIRAEHLSVSYTHYCLVSTSGFHQALCINRAQVLPKARSSNEQEVFRARIGLAPVLFPSSSSRYYIVFCDVDRHRDEQPLYSGEGFPVSSLRAF</sequence>
<keyword evidence="2" id="KW-1185">Reference proteome</keyword>
<protein>
    <submittedName>
        <fullName evidence="1">Uncharacterized protein</fullName>
    </submittedName>
</protein>